<dbReference type="EMBL" id="ML996689">
    <property type="protein sequence ID" value="KAF2403304.1"/>
    <property type="molecule type" value="Genomic_DNA"/>
</dbReference>
<name>A0A6G1I540_9PEZI</name>
<keyword evidence="2" id="KW-1185">Reference proteome</keyword>
<evidence type="ECO:0000313" key="2">
    <source>
        <dbReference type="Proteomes" id="UP000799640"/>
    </source>
</evidence>
<accession>A0A6G1I540</accession>
<dbReference type="PANTHER" id="PTHR14614:SF109">
    <property type="entry name" value="RIBOSOMAL LYSINE N-METHYLTRANSFERASE 5"/>
    <property type="match status" value="1"/>
</dbReference>
<evidence type="ECO:0000313" key="1">
    <source>
        <dbReference type="EMBL" id="KAF2403304.1"/>
    </source>
</evidence>
<dbReference type="OrthoDB" id="2529286at2759"/>
<dbReference type="GO" id="GO:0005829">
    <property type="term" value="C:cytosol"/>
    <property type="evidence" value="ECO:0007669"/>
    <property type="project" value="TreeGrafter"/>
</dbReference>
<dbReference type="SUPFAM" id="SSF53335">
    <property type="entry name" value="S-adenosyl-L-methionine-dependent methyltransferases"/>
    <property type="match status" value="1"/>
</dbReference>
<sequence>MDRLSACLGPQITDPDEEAFVVFAQDLPSHNLGFVDAKATDVELTVGGRDLVIHQSPGLLTSSRKEGTTGAVVWQVTPRVAQWLSVESNFLFASGLLDSTSHVLELGCGVAGVVALVLAPQVASYIATDQEYVLKHLRQNIADNAGRGKGKRANITVRPLDWETSSVAALYTDLGLVDEGIGAIVCCDCIYNESLIAPLVDTCVDICHLAPAEKPTVCIFAQQLRSFDVFEAWLAAFHAAFETWRVPDSLLTADLKEGSGFVVHIGMLRSQT</sequence>
<dbReference type="InterPro" id="IPR029063">
    <property type="entry name" value="SAM-dependent_MTases_sf"/>
</dbReference>
<dbReference type="InterPro" id="IPR019410">
    <property type="entry name" value="Methyltransf_16"/>
</dbReference>
<gene>
    <name evidence="1" type="ORF">EJ06DRAFT_271849</name>
</gene>
<organism evidence="1 2">
    <name type="scientific">Trichodelitschia bisporula</name>
    <dbReference type="NCBI Taxonomy" id="703511"/>
    <lineage>
        <taxon>Eukaryota</taxon>
        <taxon>Fungi</taxon>
        <taxon>Dikarya</taxon>
        <taxon>Ascomycota</taxon>
        <taxon>Pezizomycotina</taxon>
        <taxon>Dothideomycetes</taxon>
        <taxon>Dothideomycetes incertae sedis</taxon>
        <taxon>Phaeotrichales</taxon>
        <taxon>Phaeotrichaceae</taxon>
        <taxon>Trichodelitschia</taxon>
    </lineage>
</organism>
<dbReference type="AlphaFoldDB" id="A0A6G1I540"/>
<dbReference type="GO" id="GO:0032991">
    <property type="term" value="C:protein-containing complex"/>
    <property type="evidence" value="ECO:0007669"/>
    <property type="project" value="TreeGrafter"/>
</dbReference>
<evidence type="ECO:0008006" key="3">
    <source>
        <dbReference type="Google" id="ProtNLM"/>
    </source>
</evidence>
<proteinExistence type="predicted"/>
<dbReference type="Pfam" id="PF10294">
    <property type="entry name" value="Methyltransf_16"/>
    <property type="match status" value="1"/>
</dbReference>
<dbReference type="Proteomes" id="UP000799640">
    <property type="component" value="Unassembled WGS sequence"/>
</dbReference>
<reference evidence="1" key="1">
    <citation type="journal article" date="2020" name="Stud. Mycol.">
        <title>101 Dothideomycetes genomes: a test case for predicting lifestyles and emergence of pathogens.</title>
        <authorList>
            <person name="Haridas S."/>
            <person name="Albert R."/>
            <person name="Binder M."/>
            <person name="Bloem J."/>
            <person name="Labutti K."/>
            <person name="Salamov A."/>
            <person name="Andreopoulos B."/>
            <person name="Baker S."/>
            <person name="Barry K."/>
            <person name="Bills G."/>
            <person name="Bluhm B."/>
            <person name="Cannon C."/>
            <person name="Castanera R."/>
            <person name="Culley D."/>
            <person name="Daum C."/>
            <person name="Ezra D."/>
            <person name="Gonzalez J."/>
            <person name="Henrissat B."/>
            <person name="Kuo A."/>
            <person name="Liang C."/>
            <person name="Lipzen A."/>
            <person name="Lutzoni F."/>
            <person name="Magnuson J."/>
            <person name="Mondo S."/>
            <person name="Nolan M."/>
            <person name="Ohm R."/>
            <person name="Pangilinan J."/>
            <person name="Park H.-J."/>
            <person name="Ramirez L."/>
            <person name="Alfaro M."/>
            <person name="Sun H."/>
            <person name="Tritt A."/>
            <person name="Yoshinaga Y."/>
            <person name="Zwiers L.-H."/>
            <person name="Turgeon B."/>
            <person name="Goodwin S."/>
            <person name="Spatafora J."/>
            <person name="Crous P."/>
            <person name="Grigoriev I."/>
        </authorList>
    </citation>
    <scope>NUCLEOTIDE SEQUENCE</scope>
    <source>
        <strain evidence="1">CBS 262.69</strain>
    </source>
</reference>
<dbReference type="PANTHER" id="PTHR14614">
    <property type="entry name" value="HEPATOCELLULAR CARCINOMA-ASSOCIATED ANTIGEN"/>
    <property type="match status" value="1"/>
</dbReference>
<protein>
    <recommendedName>
        <fullName evidence="3">Diaminohydroxyphosphoribosylamino-pyrimidine deaminase</fullName>
    </recommendedName>
</protein>
<dbReference type="GO" id="GO:0008757">
    <property type="term" value="F:S-adenosylmethionine-dependent methyltransferase activity"/>
    <property type="evidence" value="ECO:0007669"/>
    <property type="project" value="UniProtKB-ARBA"/>
</dbReference>
<dbReference type="Gene3D" id="3.40.50.150">
    <property type="entry name" value="Vaccinia Virus protein VP39"/>
    <property type="match status" value="1"/>
</dbReference>